<sequence length="230" mass="26687">MQSYLPVLSDHPIDPDVRARIMAELAAAERAHDVKVLYACESGSRGWGFASPDSDYDVRFIYVHRLEWYLRVETQRDVIEKPIDDELDVSGWEIRKALQLLHRSNPTLLEWLESPVVYMADAVYVNELRELARTFFSPVRGRHHYLSMAKKNFRGYLQGDEVRYKKYLYVLRPLLAVRWIDSGKGMPPMRFADLVAGTLTDEALIAEINELLAIKMRWRGRAWATTPGYP</sequence>
<dbReference type="PANTHER" id="PTHR34817:SF2">
    <property type="entry name" value="NUCLEOTIDYLTRANSFERASE"/>
    <property type="match status" value="1"/>
</dbReference>
<dbReference type="InterPro" id="IPR018775">
    <property type="entry name" value="RlaP"/>
</dbReference>
<comment type="caution">
    <text evidence="1">The sequence shown here is derived from an EMBL/GenBank/DDBJ whole genome shotgun (WGS) entry which is preliminary data.</text>
</comment>
<dbReference type="EMBL" id="UGSJ01000001">
    <property type="protein sequence ID" value="SUA88595.1"/>
    <property type="molecule type" value="Genomic_DNA"/>
</dbReference>
<dbReference type="Proteomes" id="UP000254589">
    <property type="component" value="Unassembled WGS sequence"/>
</dbReference>
<gene>
    <name evidence="1" type="ORF">NCTC13159_00044</name>
</gene>
<accession>A0AAJ5CYI7</accession>
<dbReference type="PANTHER" id="PTHR34817">
    <property type="entry name" value="NUCLEOTIDYLTRANSFERASE"/>
    <property type="match status" value="1"/>
</dbReference>
<proteinExistence type="predicted"/>
<dbReference type="AlphaFoldDB" id="A0AAJ5CYI7"/>
<name>A0AAJ5CYI7_PANPU</name>
<dbReference type="Pfam" id="PF10127">
    <property type="entry name" value="RlaP"/>
    <property type="match status" value="1"/>
</dbReference>
<evidence type="ECO:0000313" key="2">
    <source>
        <dbReference type="Proteomes" id="UP000254589"/>
    </source>
</evidence>
<protein>
    <submittedName>
        <fullName evidence="1">Predicted nucleotidyltransferase</fullName>
    </submittedName>
</protein>
<reference evidence="1 2" key="1">
    <citation type="submission" date="2018-06" db="EMBL/GenBank/DDBJ databases">
        <authorList>
            <consortium name="Pathogen Informatics"/>
            <person name="Doyle S."/>
        </authorList>
    </citation>
    <scope>NUCLEOTIDE SEQUENCE [LARGE SCALE GENOMIC DNA]</scope>
    <source>
        <strain evidence="1 2">NCTC13159</strain>
    </source>
</reference>
<evidence type="ECO:0000313" key="1">
    <source>
        <dbReference type="EMBL" id="SUA88595.1"/>
    </source>
</evidence>
<organism evidence="1 2">
    <name type="scientific">Pandoraea pulmonicola</name>
    <dbReference type="NCBI Taxonomy" id="93221"/>
    <lineage>
        <taxon>Bacteria</taxon>
        <taxon>Pseudomonadati</taxon>
        <taxon>Pseudomonadota</taxon>
        <taxon>Betaproteobacteria</taxon>
        <taxon>Burkholderiales</taxon>
        <taxon>Burkholderiaceae</taxon>
        <taxon>Pandoraea</taxon>
    </lineage>
</organism>